<protein>
    <submittedName>
        <fullName evidence="2">DUF2238 domain-containing protein</fullName>
    </submittedName>
</protein>
<dbReference type="Pfam" id="PF09997">
    <property type="entry name" value="DUF2238"/>
    <property type="match status" value="1"/>
</dbReference>
<evidence type="ECO:0000313" key="2">
    <source>
        <dbReference type="EMBL" id="MBU4631550.1"/>
    </source>
</evidence>
<keyword evidence="1" id="KW-0812">Transmembrane</keyword>
<organism evidence="2 3">
    <name type="scientific">Pseudomonas chlororaphis subsp. aurantiaca</name>
    <dbReference type="NCBI Taxonomy" id="86192"/>
    <lineage>
        <taxon>Bacteria</taxon>
        <taxon>Pseudomonadati</taxon>
        <taxon>Pseudomonadota</taxon>
        <taxon>Gammaproteobacteria</taxon>
        <taxon>Pseudomonadales</taxon>
        <taxon>Pseudomonadaceae</taxon>
        <taxon>Pseudomonas</taxon>
    </lineage>
</organism>
<name>A0AAJ1E060_9PSED</name>
<keyword evidence="1" id="KW-1133">Transmembrane helix</keyword>
<comment type="caution">
    <text evidence="2">The sequence shown here is derived from an EMBL/GenBank/DDBJ whole genome shotgun (WGS) entry which is preliminary data.</text>
</comment>
<feature type="transmembrane region" description="Helical" evidence="1">
    <location>
        <begin position="191"/>
        <end position="210"/>
    </location>
</feature>
<dbReference type="InterPro" id="IPR058534">
    <property type="entry name" value="YjdF"/>
</dbReference>
<dbReference type="RefSeq" id="WP_216309741.1">
    <property type="nucleotide sequence ID" value="NZ_JAEEFW010000001.1"/>
</dbReference>
<dbReference type="EMBL" id="JAEEFW010000001">
    <property type="protein sequence ID" value="MBU4631550.1"/>
    <property type="molecule type" value="Genomic_DNA"/>
</dbReference>
<dbReference type="PIRSF" id="PIRSF020606">
    <property type="entry name" value="UCP020606"/>
    <property type="match status" value="1"/>
</dbReference>
<keyword evidence="1" id="KW-0472">Membrane</keyword>
<feature type="transmembrane region" description="Helical" evidence="1">
    <location>
        <begin position="142"/>
        <end position="161"/>
    </location>
</feature>
<dbReference type="InterPro" id="IPR014509">
    <property type="entry name" value="YjdF-like"/>
</dbReference>
<reference evidence="2" key="1">
    <citation type="submission" date="2020-12" db="EMBL/GenBank/DDBJ databases">
        <title>Generalized mutagenesis with transposon Tn5. A laboratory procedure for the identification of genes responsible for a bacterial phenotype and its regulation, illustrated with phenazine production in Pseudomonas chlororaphis.</title>
        <authorList>
            <person name="Muzio F."/>
            <person name="Sobrero P."/>
            <person name="Agaras B."/>
            <person name="Valverde C."/>
        </authorList>
    </citation>
    <scope>NUCLEOTIDE SEQUENCE</scope>
    <source>
        <strain evidence="2">SMMP3</strain>
    </source>
</reference>
<sequence>MDHSRTLPASHSPVTVTLLLGMALVIASGIAPHSRVDWLLENALPVALLLGLLAGWRYLPLSPLACASILLLLAIHELGAHYTYAKVPYDEWVRYFTERSLNSALGWERNQYDRLVHLSYGLLFYLPVHELLWRCTPLRGRWLAIMTVSLILATSTLYELIEWIGGQYLGKDQAKAFLATQRDPWDAQKDMALALAGACASLVMQAVATARR</sequence>
<feature type="transmembrane region" description="Helical" evidence="1">
    <location>
        <begin position="64"/>
        <end position="84"/>
    </location>
</feature>
<proteinExistence type="predicted"/>
<gene>
    <name evidence="2" type="ORF">I8747_01865</name>
</gene>
<feature type="transmembrane region" description="Helical" evidence="1">
    <location>
        <begin position="12"/>
        <end position="31"/>
    </location>
</feature>
<dbReference type="AlphaFoldDB" id="A0AAJ1E060"/>
<evidence type="ECO:0000313" key="3">
    <source>
        <dbReference type="Proteomes" id="UP000787568"/>
    </source>
</evidence>
<evidence type="ECO:0000256" key="1">
    <source>
        <dbReference type="SAM" id="Phobius"/>
    </source>
</evidence>
<accession>A0AAJ1E060</accession>
<dbReference type="Proteomes" id="UP000787568">
    <property type="component" value="Unassembled WGS sequence"/>
</dbReference>